<evidence type="ECO:0000256" key="4">
    <source>
        <dbReference type="ARBA" id="ARBA00004676"/>
    </source>
</evidence>
<protein>
    <recommendedName>
        <fullName evidence="15">Hypoxanthine phosphoribosyltransferase</fullName>
        <ecNumber evidence="15">2.4.2.8</ecNumber>
    </recommendedName>
</protein>
<evidence type="ECO:0000256" key="5">
    <source>
        <dbReference type="ARBA" id="ARBA00008391"/>
    </source>
</evidence>
<evidence type="ECO:0000256" key="13">
    <source>
        <dbReference type="ARBA" id="ARBA00048811"/>
    </source>
</evidence>
<dbReference type="Proteomes" id="UP000006001">
    <property type="component" value="Unassembled WGS sequence"/>
</dbReference>
<comment type="catalytic activity">
    <reaction evidence="13">
        <text>GMP + diphosphate = guanine + 5-phospho-alpha-D-ribose 1-diphosphate</text>
        <dbReference type="Rhea" id="RHEA:25424"/>
        <dbReference type="ChEBI" id="CHEBI:16235"/>
        <dbReference type="ChEBI" id="CHEBI:33019"/>
        <dbReference type="ChEBI" id="CHEBI:58017"/>
        <dbReference type="ChEBI" id="CHEBI:58115"/>
        <dbReference type="EC" id="2.4.2.8"/>
    </reaction>
    <physiologicalReaction direction="right-to-left" evidence="13">
        <dbReference type="Rhea" id="RHEA:25426"/>
    </physiologicalReaction>
</comment>
<dbReference type="STRING" id="649764.HMPREF0762_00942"/>
<gene>
    <name evidence="17" type="primary">hpt</name>
    <name evidence="17" type="ORF">HMPREF0762_00942</name>
</gene>
<reference evidence="17" key="1">
    <citation type="submission" date="2009-10" db="EMBL/GenBank/DDBJ databases">
        <authorList>
            <person name="Weinstock G."/>
            <person name="Sodergren E."/>
            <person name="Clifton S."/>
            <person name="Fulton L."/>
            <person name="Fulton B."/>
            <person name="Courtney L."/>
            <person name="Fronick C."/>
            <person name="Harrison M."/>
            <person name="Strong C."/>
            <person name="Farmer C."/>
            <person name="Delahaunty K."/>
            <person name="Markovic C."/>
            <person name="Hall O."/>
            <person name="Minx P."/>
            <person name="Tomlinson C."/>
            <person name="Mitreva M."/>
            <person name="Nelson J."/>
            <person name="Hou S."/>
            <person name="Wollam A."/>
            <person name="Pepin K.H."/>
            <person name="Johnson M."/>
            <person name="Bhonagiri V."/>
            <person name="Nash W.E."/>
            <person name="Warren W."/>
            <person name="Chinwalla A."/>
            <person name="Mardis E.R."/>
            <person name="Wilson R.K."/>
        </authorList>
    </citation>
    <scope>NUCLEOTIDE SEQUENCE [LARGE SCALE GENOMIC DNA]</scope>
    <source>
        <strain evidence="17">ATCC 700122</strain>
    </source>
</reference>
<evidence type="ECO:0000256" key="12">
    <source>
        <dbReference type="ARBA" id="ARBA00022842"/>
    </source>
</evidence>
<evidence type="ECO:0000256" key="15">
    <source>
        <dbReference type="RuleBase" id="RU364099"/>
    </source>
</evidence>
<sequence length="206" mass="22871">MSEMQTRDSSESSWYGDDDIAEVLYSPDLIQARVREIGQAITRDYADKAYEPTHDGSPAVLVISVLRGAAIYMSDLVRSINLPLEMDYMAVSSYGSGVKSSGIVRILKDLSTNVEGRHVIIAEDILDSGLTLKYLMRVLESRKPASIQIATLLRKKTEVQAPVDCAYVGFECPNEFIVGYGLDYAENYRNLPYIGVLKPEVYQGNS</sequence>
<evidence type="ECO:0000313" key="18">
    <source>
        <dbReference type="Proteomes" id="UP000006001"/>
    </source>
</evidence>
<dbReference type="FunFam" id="3.40.50.2020:FF:000006">
    <property type="entry name" value="Hypoxanthine phosphoribosyltransferase"/>
    <property type="match status" value="1"/>
</dbReference>
<comment type="similarity">
    <text evidence="5 15">Belongs to the purine/pyrimidine phosphoribosyltransferase family.</text>
</comment>
<dbReference type="EC" id="2.4.2.8" evidence="15"/>
<dbReference type="OrthoDB" id="9802824at2"/>
<evidence type="ECO:0000256" key="6">
    <source>
        <dbReference type="ARBA" id="ARBA00022490"/>
    </source>
</evidence>
<dbReference type="GO" id="GO:0032264">
    <property type="term" value="P:IMP salvage"/>
    <property type="evidence" value="ECO:0007669"/>
    <property type="project" value="UniProtKB-UniPathway"/>
</dbReference>
<evidence type="ECO:0000256" key="1">
    <source>
        <dbReference type="ARBA" id="ARBA00001946"/>
    </source>
</evidence>
<evidence type="ECO:0000256" key="3">
    <source>
        <dbReference type="ARBA" id="ARBA00004669"/>
    </source>
</evidence>
<dbReference type="GO" id="GO:0000166">
    <property type="term" value="F:nucleotide binding"/>
    <property type="evidence" value="ECO:0007669"/>
    <property type="project" value="UniProtKB-KW"/>
</dbReference>
<evidence type="ECO:0000256" key="14">
    <source>
        <dbReference type="ARBA" id="ARBA00049402"/>
    </source>
</evidence>
<dbReference type="InterPro" id="IPR005904">
    <property type="entry name" value="Hxn_phspho_trans"/>
</dbReference>
<dbReference type="GO" id="GO:0006166">
    <property type="term" value="P:purine ribonucleoside salvage"/>
    <property type="evidence" value="ECO:0007669"/>
    <property type="project" value="UniProtKB-KW"/>
</dbReference>
<keyword evidence="6 15" id="KW-0963">Cytoplasm</keyword>
<comment type="pathway">
    <text evidence="3 15">Purine metabolism; IMP biosynthesis via salvage pathway; IMP from hypoxanthine: step 1/1.</text>
</comment>
<dbReference type="GO" id="GO:0052657">
    <property type="term" value="F:guanine phosphoribosyltransferase activity"/>
    <property type="evidence" value="ECO:0007669"/>
    <property type="project" value="UniProtKB-ARBA"/>
</dbReference>
<name>D0WGI8_SLAES</name>
<dbReference type="UniPathway" id="UPA00591">
    <property type="reaction ID" value="UER00648"/>
</dbReference>
<keyword evidence="12 15" id="KW-0460">Magnesium</keyword>
<keyword evidence="8 15" id="KW-0808">Transferase</keyword>
<dbReference type="Pfam" id="PF00156">
    <property type="entry name" value="Pribosyltran"/>
    <property type="match status" value="1"/>
</dbReference>
<evidence type="ECO:0000313" key="17">
    <source>
        <dbReference type="EMBL" id="EEZ61601.1"/>
    </source>
</evidence>
<dbReference type="GO" id="GO:0006178">
    <property type="term" value="P:guanine salvage"/>
    <property type="evidence" value="ECO:0007669"/>
    <property type="project" value="TreeGrafter"/>
</dbReference>
<comment type="pathway">
    <text evidence="4">Purine metabolism; GMP biosynthesis via salvage pathway; GMP from guanine: step 1/1.</text>
</comment>
<dbReference type="AlphaFoldDB" id="D0WGI8"/>
<feature type="domain" description="Phosphoribosyltransferase" evidence="16">
    <location>
        <begin position="40"/>
        <end position="184"/>
    </location>
</feature>
<evidence type="ECO:0000256" key="10">
    <source>
        <dbReference type="ARBA" id="ARBA00022726"/>
    </source>
</evidence>
<dbReference type="eggNOG" id="COG0634">
    <property type="taxonomic scope" value="Bacteria"/>
</dbReference>
<dbReference type="GeneID" id="85007504"/>
<dbReference type="InterPro" id="IPR000836">
    <property type="entry name" value="PRTase_dom"/>
</dbReference>
<evidence type="ECO:0000256" key="11">
    <source>
        <dbReference type="ARBA" id="ARBA00022741"/>
    </source>
</evidence>
<evidence type="ECO:0000256" key="8">
    <source>
        <dbReference type="ARBA" id="ARBA00022679"/>
    </source>
</evidence>
<dbReference type="HOGENOM" id="CLU_073615_0_0_11"/>
<comment type="caution">
    <text evidence="17">The sequence shown here is derived from an EMBL/GenBank/DDBJ whole genome shotgun (WGS) entry which is preliminary data.</text>
</comment>
<comment type="cofactor">
    <cofactor evidence="1 15">
        <name>Mg(2+)</name>
        <dbReference type="ChEBI" id="CHEBI:18420"/>
    </cofactor>
</comment>
<dbReference type="EMBL" id="ACUX02000006">
    <property type="protein sequence ID" value="EEZ61601.1"/>
    <property type="molecule type" value="Genomic_DNA"/>
</dbReference>
<keyword evidence="11 15" id="KW-0547">Nucleotide-binding</keyword>
<dbReference type="GO" id="GO:0046100">
    <property type="term" value="P:hypoxanthine metabolic process"/>
    <property type="evidence" value="ECO:0007669"/>
    <property type="project" value="TreeGrafter"/>
</dbReference>
<comment type="subcellular location">
    <subcellularLocation>
        <location evidence="2 15">Cytoplasm</location>
    </subcellularLocation>
</comment>
<evidence type="ECO:0000256" key="2">
    <source>
        <dbReference type="ARBA" id="ARBA00004496"/>
    </source>
</evidence>
<organism evidence="17 18">
    <name type="scientific">Slackia exigua (strain ATCC 700122 / DSM 15923 / CIP 105133 / JCM 11022 / KCTC 5966 / S-7)</name>
    <dbReference type="NCBI Taxonomy" id="649764"/>
    <lineage>
        <taxon>Bacteria</taxon>
        <taxon>Bacillati</taxon>
        <taxon>Actinomycetota</taxon>
        <taxon>Coriobacteriia</taxon>
        <taxon>Eggerthellales</taxon>
        <taxon>Eggerthellaceae</taxon>
        <taxon>Slackia</taxon>
    </lineage>
</organism>
<accession>D0WGI8</accession>
<dbReference type="GO" id="GO:0000287">
    <property type="term" value="F:magnesium ion binding"/>
    <property type="evidence" value="ECO:0007669"/>
    <property type="project" value="TreeGrafter"/>
</dbReference>
<dbReference type="PANTHER" id="PTHR43340">
    <property type="entry name" value="HYPOXANTHINE-GUANINE PHOSPHORIBOSYLTRANSFERASE"/>
    <property type="match status" value="1"/>
</dbReference>
<dbReference type="InterPro" id="IPR029057">
    <property type="entry name" value="PRTase-like"/>
</dbReference>
<dbReference type="InterPro" id="IPR050408">
    <property type="entry name" value="HGPRT"/>
</dbReference>
<dbReference type="PANTHER" id="PTHR43340:SF1">
    <property type="entry name" value="HYPOXANTHINE PHOSPHORIBOSYLTRANSFERASE"/>
    <property type="match status" value="1"/>
</dbReference>
<proteinExistence type="inferred from homology"/>
<comment type="catalytic activity">
    <reaction evidence="14">
        <text>IMP + diphosphate = hypoxanthine + 5-phospho-alpha-D-ribose 1-diphosphate</text>
        <dbReference type="Rhea" id="RHEA:17973"/>
        <dbReference type="ChEBI" id="CHEBI:17368"/>
        <dbReference type="ChEBI" id="CHEBI:33019"/>
        <dbReference type="ChEBI" id="CHEBI:58017"/>
        <dbReference type="ChEBI" id="CHEBI:58053"/>
        <dbReference type="EC" id="2.4.2.8"/>
    </reaction>
    <physiologicalReaction direction="right-to-left" evidence="14">
        <dbReference type="Rhea" id="RHEA:17975"/>
    </physiologicalReaction>
</comment>
<keyword evidence="10 15" id="KW-0660">Purine salvage</keyword>
<keyword evidence="9 15" id="KW-0479">Metal-binding</keyword>
<evidence type="ECO:0000259" key="16">
    <source>
        <dbReference type="Pfam" id="PF00156"/>
    </source>
</evidence>
<evidence type="ECO:0000256" key="9">
    <source>
        <dbReference type="ARBA" id="ARBA00022723"/>
    </source>
</evidence>
<dbReference type="NCBIfam" id="TIGR01203">
    <property type="entry name" value="HGPRTase"/>
    <property type="match status" value="1"/>
</dbReference>
<dbReference type="CDD" id="cd06223">
    <property type="entry name" value="PRTases_typeI"/>
    <property type="match status" value="1"/>
</dbReference>
<evidence type="ECO:0000256" key="7">
    <source>
        <dbReference type="ARBA" id="ARBA00022676"/>
    </source>
</evidence>
<dbReference type="Gene3D" id="3.40.50.2020">
    <property type="match status" value="1"/>
</dbReference>
<keyword evidence="18" id="KW-1185">Reference proteome</keyword>
<keyword evidence="7 15" id="KW-0328">Glycosyltransferase</keyword>
<dbReference type="GO" id="GO:0032263">
    <property type="term" value="P:GMP salvage"/>
    <property type="evidence" value="ECO:0007669"/>
    <property type="project" value="TreeGrafter"/>
</dbReference>
<dbReference type="GO" id="GO:0005829">
    <property type="term" value="C:cytosol"/>
    <property type="evidence" value="ECO:0007669"/>
    <property type="project" value="TreeGrafter"/>
</dbReference>
<dbReference type="RefSeq" id="WP_006362198.1">
    <property type="nucleotide sequence ID" value="NZ_GG700630.1"/>
</dbReference>
<dbReference type="SUPFAM" id="SSF53271">
    <property type="entry name" value="PRTase-like"/>
    <property type="match status" value="1"/>
</dbReference>
<dbReference type="GO" id="GO:0004422">
    <property type="term" value="F:hypoxanthine phosphoribosyltransferase activity"/>
    <property type="evidence" value="ECO:0007669"/>
    <property type="project" value="InterPro"/>
</dbReference>